<protein>
    <submittedName>
        <fullName evidence="3">CLUMA_CG016992, isoform A</fullName>
    </submittedName>
</protein>
<evidence type="ECO:0000256" key="2">
    <source>
        <dbReference type="SAM" id="Phobius"/>
    </source>
</evidence>
<reference evidence="3 4" key="1">
    <citation type="submission" date="2015-04" db="EMBL/GenBank/DDBJ databases">
        <authorList>
            <person name="Syromyatnikov M.Y."/>
            <person name="Popov V.N."/>
        </authorList>
    </citation>
    <scope>NUCLEOTIDE SEQUENCE [LARGE SCALE GENOMIC DNA]</scope>
</reference>
<name>A0A1J1IUT0_9DIPT</name>
<feature type="transmembrane region" description="Helical" evidence="2">
    <location>
        <begin position="27"/>
        <end position="49"/>
    </location>
</feature>
<evidence type="ECO:0000313" key="3">
    <source>
        <dbReference type="EMBL" id="CRL03864.1"/>
    </source>
</evidence>
<evidence type="ECO:0000256" key="1">
    <source>
        <dbReference type="SAM" id="MobiDB-lite"/>
    </source>
</evidence>
<gene>
    <name evidence="3" type="ORF">CLUMA_CG016992</name>
</gene>
<proteinExistence type="predicted"/>
<keyword evidence="4" id="KW-1185">Reference proteome</keyword>
<dbReference type="Proteomes" id="UP000183832">
    <property type="component" value="Unassembled WGS sequence"/>
</dbReference>
<keyword evidence="2" id="KW-1133">Transmembrane helix</keyword>
<sequence>MKAESTRGRKGMRRKPEHIHAFHKQNLFRLSLTAVLYFQFALHFMPAMLKQQKTEHTSAGALKENKKLTPQFRNNVQLSDKLDLA</sequence>
<organism evidence="3 4">
    <name type="scientific">Clunio marinus</name>
    <dbReference type="NCBI Taxonomy" id="568069"/>
    <lineage>
        <taxon>Eukaryota</taxon>
        <taxon>Metazoa</taxon>
        <taxon>Ecdysozoa</taxon>
        <taxon>Arthropoda</taxon>
        <taxon>Hexapoda</taxon>
        <taxon>Insecta</taxon>
        <taxon>Pterygota</taxon>
        <taxon>Neoptera</taxon>
        <taxon>Endopterygota</taxon>
        <taxon>Diptera</taxon>
        <taxon>Nematocera</taxon>
        <taxon>Chironomoidea</taxon>
        <taxon>Chironomidae</taxon>
        <taxon>Clunio</taxon>
    </lineage>
</organism>
<dbReference type="EMBL" id="CVRI01000060">
    <property type="protein sequence ID" value="CRL03864.1"/>
    <property type="molecule type" value="Genomic_DNA"/>
</dbReference>
<feature type="region of interest" description="Disordered" evidence="1">
    <location>
        <begin position="53"/>
        <end position="85"/>
    </location>
</feature>
<accession>A0A1J1IUT0</accession>
<evidence type="ECO:0000313" key="4">
    <source>
        <dbReference type="Proteomes" id="UP000183832"/>
    </source>
</evidence>
<dbReference type="AlphaFoldDB" id="A0A1J1IUT0"/>
<keyword evidence="2" id="KW-0472">Membrane</keyword>
<keyword evidence="2" id="KW-0812">Transmembrane</keyword>